<dbReference type="InParanoid" id="A9UVL1"/>
<proteinExistence type="predicted"/>
<reference evidence="4 5" key="1">
    <citation type="journal article" date="2008" name="Nature">
        <title>The genome of the choanoflagellate Monosiga brevicollis and the origin of metazoans.</title>
        <authorList>
            <consortium name="JGI Sequencing"/>
            <person name="King N."/>
            <person name="Westbrook M.J."/>
            <person name="Young S.L."/>
            <person name="Kuo A."/>
            <person name="Abedin M."/>
            <person name="Chapman J."/>
            <person name="Fairclough S."/>
            <person name="Hellsten U."/>
            <person name="Isogai Y."/>
            <person name="Letunic I."/>
            <person name="Marr M."/>
            <person name="Pincus D."/>
            <person name="Putnam N."/>
            <person name="Rokas A."/>
            <person name="Wright K.J."/>
            <person name="Zuzow R."/>
            <person name="Dirks W."/>
            <person name="Good M."/>
            <person name="Goodstein D."/>
            <person name="Lemons D."/>
            <person name="Li W."/>
            <person name="Lyons J.B."/>
            <person name="Morris A."/>
            <person name="Nichols S."/>
            <person name="Richter D.J."/>
            <person name="Salamov A."/>
            <person name="Bork P."/>
            <person name="Lim W.A."/>
            <person name="Manning G."/>
            <person name="Miller W.T."/>
            <person name="McGinnis W."/>
            <person name="Shapiro H."/>
            <person name="Tjian R."/>
            <person name="Grigoriev I.V."/>
            <person name="Rokhsar D."/>
        </authorList>
    </citation>
    <scope>NUCLEOTIDE SEQUENCE [LARGE SCALE GENOMIC DNA]</scope>
    <source>
        <strain evidence="5">MX1 / ATCC 50154</strain>
    </source>
</reference>
<feature type="domain" description="RING-type" evidence="3">
    <location>
        <begin position="59"/>
        <end position="98"/>
    </location>
</feature>
<dbReference type="PROSITE" id="PS50089">
    <property type="entry name" value="ZF_RING_2"/>
    <property type="match status" value="1"/>
</dbReference>
<dbReference type="InterPro" id="IPR001841">
    <property type="entry name" value="Znf_RING"/>
</dbReference>
<keyword evidence="5" id="KW-1185">Reference proteome</keyword>
<evidence type="ECO:0000256" key="1">
    <source>
        <dbReference type="PROSITE-ProRule" id="PRU00175"/>
    </source>
</evidence>
<evidence type="ECO:0000313" key="4">
    <source>
        <dbReference type="EMBL" id="EDQ90602.1"/>
    </source>
</evidence>
<feature type="coiled-coil region" evidence="2">
    <location>
        <begin position="196"/>
        <end position="230"/>
    </location>
</feature>
<dbReference type="Gene3D" id="3.30.40.10">
    <property type="entry name" value="Zinc/RING finger domain, C3HC4 (zinc finger)"/>
    <property type="match status" value="1"/>
</dbReference>
<name>A9UVL1_MONBE</name>
<dbReference type="InterPro" id="IPR013083">
    <property type="entry name" value="Znf_RING/FYVE/PHD"/>
</dbReference>
<dbReference type="GeneID" id="5890044"/>
<evidence type="ECO:0000313" key="5">
    <source>
        <dbReference type="Proteomes" id="UP000001357"/>
    </source>
</evidence>
<dbReference type="KEGG" id="mbr:MONBRDRAFT_6996"/>
<dbReference type="AlphaFoldDB" id="A9UVL1"/>
<dbReference type="eggNOG" id="KOG0804">
    <property type="taxonomic scope" value="Eukaryota"/>
</dbReference>
<dbReference type="SUPFAM" id="SSF57850">
    <property type="entry name" value="RING/U-box"/>
    <property type="match status" value="2"/>
</dbReference>
<protein>
    <recommendedName>
        <fullName evidence="3">RING-type domain-containing protein</fullName>
    </recommendedName>
</protein>
<dbReference type="SMART" id="SM00184">
    <property type="entry name" value="RING"/>
    <property type="match status" value="1"/>
</dbReference>
<dbReference type="Proteomes" id="UP000001357">
    <property type="component" value="Unassembled WGS sequence"/>
</dbReference>
<sequence length="267" mass="29396">MAAVAAAAEAEVAAGLELRDVLETLSVLQNLVLRSSIPSLVDVDELRELTCEVDASANCTICLEAHSDTNLPLVLACGHWFHLVCFADYENTVCPICRKDFASELQTCGQCDLRSHLWMCLTCGRHFHKTGHGRARNIDTGQVWNYASDDYEAEAGAYMKETSLLLEQLATEERHSLMQKEYRARSTEVLQLTEACGQLAVDIEQTEGQLARAQAQLEEEESYVELLLSRPLATAATSDTCASVASPSPSPDKKTIKLLVVPHNRDQ</sequence>
<keyword evidence="2" id="KW-0175">Coiled coil</keyword>
<dbReference type="PANTHER" id="PTHR24007">
    <property type="entry name" value="BRCA1-ASSOCIATED PROTEIN"/>
    <property type="match status" value="1"/>
</dbReference>
<dbReference type="RefSeq" id="XP_001744653.1">
    <property type="nucleotide sequence ID" value="XM_001744601.1"/>
</dbReference>
<organism evidence="4 5">
    <name type="scientific">Monosiga brevicollis</name>
    <name type="common">Choanoflagellate</name>
    <dbReference type="NCBI Taxonomy" id="81824"/>
    <lineage>
        <taxon>Eukaryota</taxon>
        <taxon>Choanoflagellata</taxon>
        <taxon>Craspedida</taxon>
        <taxon>Salpingoecidae</taxon>
        <taxon>Monosiga</taxon>
    </lineage>
</organism>
<keyword evidence="1" id="KW-0863">Zinc-finger</keyword>
<keyword evidence="1" id="KW-0479">Metal-binding</keyword>
<dbReference type="PANTHER" id="PTHR24007:SF7">
    <property type="entry name" value="BRCA1-ASSOCIATED PROTEIN"/>
    <property type="match status" value="1"/>
</dbReference>
<dbReference type="EMBL" id="CH991547">
    <property type="protein sequence ID" value="EDQ90602.1"/>
    <property type="molecule type" value="Genomic_DNA"/>
</dbReference>
<dbReference type="Pfam" id="PF13639">
    <property type="entry name" value="zf-RING_2"/>
    <property type="match status" value="1"/>
</dbReference>
<keyword evidence="1" id="KW-0862">Zinc</keyword>
<dbReference type="STRING" id="81824.A9UVL1"/>
<accession>A9UVL1</accession>
<evidence type="ECO:0000259" key="3">
    <source>
        <dbReference type="PROSITE" id="PS50089"/>
    </source>
</evidence>
<dbReference type="GO" id="GO:0008270">
    <property type="term" value="F:zinc ion binding"/>
    <property type="evidence" value="ECO:0007669"/>
    <property type="project" value="UniProtKB-KW"/>
</dbReference>
<evidence type="ECO:0000256" key="2">
    <source>
        <dbReference type="SAM" id="Coils"/>
    </source>
</evidence>
<gene>
    <name evidence="4" type="ORF">MONBRDRAFT_6996</name>
</gene>